<dbReference type="AlphaFoldDB" id="A0AAV4FG45"/>
<evidence type="ECO:0000313" key="3">
    <source>
        <dbReference type="Proteomes" id="UP000762676"/>
    </source>
</evidence>
<dbReference type="InterPro" id="IPR002048">
    <property type="entry name" value="EF_hand_dom"/>
</dbReference>
<accession>A0AAV4FG45</accession>
<evidence type="ECO:0000313" key="2">
    <source>
        <dbReference type="EMBL" id="GFR72016.1"/>
    </source>
</evidence>
<dbReference type="PROSITE" id="PS50222">
    <property type="entry name" value="EF_HAND_2"/>
    <property type="match status" value="1"/>
</dbReference>
<sequence length="77" mass="8799">MRDLQNENGKLKAYIDDKLGISALPKGDELLALAEDFYSSEHVPNEHLPENIRLALTTEEITDLRRVFELFDARNKG</sequence>
<reference evidence="2 3" key="1">
    <citation type="journal article" date="2021" name="Elife">
        <title>Chloroplast acquisition without the gene transfer in kleptoplastic sea slugs, Plakobranchus ocellatus.</title>
        <authorList>
            <person name="Maeda T."/>
            <person name="Takahashi S."/>
            <person name="Yoshida T."/>
            <person name="Shimamura S."/>
            <person name="Takaki Y."/>
            <person name="Nagai Y."/>
            <person name="Toyoda A."/>
            <person name="Suzuki Y."/>
            <person name="Arimoto A."/>
            <person name="Ishii H."/>
            <person name="Satoh N."/>
            <person name="Nishiyama T."/>
            <person name="Hasebe M."/>
            <person name="Maruyama T."/>
            <person name="Minagawa J."/>
            <person name="Obokata J."/>
            <person name="Shigenobu S."/>
        </authorList>
    </citation>
    <scope>NUCLEOTIDE SEQUENCE [LARGE SCALE GENOMIC DNA]</scope>
</reference>
<feature type="non-terminal residue" evidence="2">
    <location>
        <position position="77"/>
    </location>
</feature>
<proteinExistence type="predicted"/>
<protein>
    <recommendedName>
        <fullName evidence="1">EF-hand domain-containing protein</fullName>
    </recommendedName>
</protein>
<dbReference type="Proteomes" id="UP000762676">
    <property type="component" value="Unassembled WGS sequence"/>
</dbReference>
<evidence type="ECO:0000259" key="1">
    <source>
        <dbReference type="PROSITE" id="PS50222"/>
    </source>
</evidence>
<dbReference type="GO" id="GO:0005509">
    <property type="term" value="F:calcium ion binding"/>
    <property type="evidence" value="ECO:0007669"/>
    <property type="project" value="InterPro"/>
</dbReference>
<gene>
    <name evidence="2" type="ORF">ElyMa_000367900</name>
</gene>
<comment type="caution">
    <text evidence="2">The sequence shown here is derived from an EMBL/GenBank/DDBJ whole genome shotgun (WGS) entry which is preliminary data.</text>
</comment>
<dbReference type="EMBL" id="BMAT01000729">
    <property type="protein sequence ID" value="GFR72016.1"/>
    <property type="molecule type" value="Genomic_DNA"/>
</dbReference>
<feature type="domain" description="EF-hand" evidence="1">
    <location>
        <begin position="59"/>
        <end position="77"/>
    </location>
</feature>
<organism evidence="2 3">
    <name type="scientific">Elysia marginata</name>
    <dbReference type="NCBI Taxonomy" id="1093978"/>
    <lineage>
        <taxon>Eukaryota</taxon>
        <taxon>Metazoa</taxon>
        <taxon>Spiralia</taxon>
        <taxon>Lophotrochozoa</taxon>
        <taxon>Mollusca</taxon>
        <taxon>Gastropoda</taxon>
        <taxon>Heterobranchia</taxon>
        <taxon>Euthyneura</taxon>
        <taxon>Panpulmonata</taxon>
        <taxon>Sacoglossa</taxon>
        <taxon>Placobranchoidea</taxon>
        <taxon>Plakobranchidae</taxon>
        <taxon>Elysia</taxon>
    </lineage>
</organism>
<keyword evidence="3" id="KW-1185">Reference proteome</keyword>
<name>A0AAV4FG45_9GAST</name>